<keyword evidence="14" id="KW-1185">Reference proteome</keyword>
<evidence type="ECO:0000256" key="2">
    <source>
        <dbReference type="ARBA" id="ARBA00022679"/>
    </source>
</evidence>
<dbReference type="CDD" id="cd01408">
    <property type="entry name" value="SIRT1"/>
    <property type="match status" value="1"/>
</dbReference>
<dbReference type="FunCoup" id="A0A5J5F6Z1">
    <property type="interactions" value="489"/>
</dbReference>
<evidence type="ECO:0000256" key="1">
    <source>
        <dbReference type="ARBA" id="ARBA00006924"/>
    </source>
</evidence>
<dbReference type="Gene3D" id="3.30.1600.10">
    <property type="entry name" value="SIR2/SIRT2 'Small Domain"/>
    <property type="match status" value="1"/>
</dbReference>
<feature type="binding site" evidence="8">
    <location>
        <begin position="45"/>
        <end position="49"/>
    </location>
    <ligand>
        <name>NAD(+)</name>
        <dbReference type="ChEBI" id="CHEBI:57540"/>
    </ligand>
</feature>
<dbReference type="InterPro" id="IPR017328">
    <property type="entry name" value="Sirtuin_class_I"/>
</dbReference>
<evidence type="ECO:0000256" key="9">
    <source>
        <dbReference type="PIRSR" id="PIRSR037938-3"/>
    </source>
</evidence>
<dbReference type="PANTHER" id="PTHR11085">
    <property type="entry name" value="NAD-DEPENDENT PROTEIN DEACYLASE SIRTUIN-5, MITOCHONDRIAL-RELATED"/>
    <property type="match status" value="1"/>
</dbReference>
<dbReference type="GO" id="GO:0017136">
    <property type="term" value="F:histone deacetylase activity, NAD-dependent"/>
    <property type="evidence" value="ECO:0007669"/>
    <property type="project" value="InterPro"/>
</dbReference>
<dbReference type="OrthoDB" id="420264at2759"/>
<dbReference type="AlphaFoldDB" id="A0A5J5F6Z1"/>
<dbReference type="GO" id="GO:0008270">
    <property type="term" value="F:zinc ion binding"/>
    <property type="evidence" value="ECO:0007669"/>
    <property type="project" value="UniProtKB-UniRule"/>
</dbReference>
<proteinExistence type="inferred from homology"/>
<keyword evidence="2 6" id="KW-0808">Transferase</keyword>
<evidence type="ECO:0000256" key="6">
    <source>
        <dbReference type="PIRNR" id="PIRNR037938"/>
    </source>
</evidence>
<dbReference type="PROSITE" id="PS50305">
    <property type="entry name" value="SIRTUIN"/>
    <property type="match status" value="1"/>
</dbReference>
<dbReference type="GO" id="GO:0070403">
    <property type="term" value="F:NAD+ binding"/>
    <property type="evidence" value="ECO:0007669"/>
    <property type="project" value="UniProtKB-UniRule"/>
</dbReference>
<comment type="catalytic activity">
    <reaction evidence="6">
        <text>N(6)-acetyl-L-lysyl-[protein] + NAD(+) + H2O = 2''-O-acetyl-ADP-D-ribose + nicotinamide + L-lysyl-[protein]</text>
        <dbReference type="Rhea" id="RHEA:43636"/>
        <dbReference type="Rhea" id="RHEA-COMP:9752"/>
        <dbReference type="Rhea" id="RHEA-COMP:10731"/>
        <dbReference type="ChEBI" id="CHEBI:15377"/>
        <dbReference type="ChEBI" id="CHEBI:17154"/>
        <dbReference type="ChEBI" id="CHEBI:29969"/>
        <dbReference type="ChEBI" id="CHEBI:57540"/>
        <dbReference type="ChEBI" id="CHEBI:61930"/>
        <dbReference type="ChEBI" id="CHEBI:83767"/>
        <dbReference type="EC" id="2.3.1.286"/>
    </reaction>
</comment>
<dbReference type="InterPro" id="IPR026591">
    <property type="entry name" value="Sirtuin_cat_small_dom_sf"/>
</dbReference>
<evidence type="ECO:0000259" key="12">
    <source>
        <dbReference type="PROSITE" id="PS50305"/>
    </source>
</evidence>
<feature type="compositionally biased region" description="Basic and acidic residues" evidence="11">
    <location>
        <begin position="333"/>
        <end position="342"/>
    </location>
</feature>
<evidence type="ECO:0000256" key="4">
    <source>
        <dbReference type="ARBA" id="ARBA00022833"/>
    </source>
</evidence>
<dbReference type="Gene3D" id="3.40.50.1220">
    <property type="entry name" value="TPP-binding domain"/>
    <property type="match status" value="1"/>
</dbReference>
<evidence type="ECO:0000313" key="13">
    <source>
        <dbReference type="EMBL" id="KAA8912308.1"/>
    </source>
</evidence>
<organism evidence="13 14">
    <name type="scientific">Sphaerosporella brunnea</name>
    <dbReference type="NCBI Taxonomy" id="1250544"/>
    <lineage>
        <taxon>Eukaryota</taxon>
        <taxon>Fungi</taxon>
        <taxon>Dikarya</taxon>
        <taxon>Ascomycota</taxon>
        <taxon>Pezizomycotina</taxon>
        <taxon>Pezizomycetes</taxon>
        <taxon>Pezizales</taxon>
        <taxon>Pyronemataceae</taxon>
        <taxon>Sphaerosporella</taxon>
    </lineage>
</organism>
<comment type="similarity">
    <text evidence="1 6">Belongs to the sirtuin family. Class I subfamily.</text>
</comment>
<evidence type="ECO:0000256" key="8">
    <source>
        <dbReference type="PIRSR" id="PIRSR037938-2"/>
    </source>
</evidence>
<dbReference type="InterPro" id="IPR026590">
    <property type="entry name" value="Ssirtuin_cat_dom"/>
</dbReference>
<sequence>MGQEVSSEAFDPSIPPAKLSRRDLRAVAELIKSGACKNVVFMVGAGISTAAGIPDFRSPETGLYSNLARLELPRPEAVFDISYFREDPRAFYALAQELWPGKFKPTMTHVFMRMFADRGLLLRCFTQNIDTLELAAGIPRDKIVFAHGSFAGQHCIDCMEEFDRKTLEEHVRSGTPAFCACGGLVKPDITFFGEALPPEFHGSLHLLEEADLAIVMGSSLSVYPFAALPQRIEEGVPRLLMNMEKVGEIGSRRDDVAWIGECDDGVRELAEQLGWWEEMEGIWKGLRGDVGPEKPGLSVDTLEEEVARLTGDVEKSLKVAEEHKAWVAKGLEREKERRKSIDEEVYGEGKAADDGLGHVFPHLKSKQ</sequence>
<evidence type="ECO:0000256" key="5">
    <source>
        <dbReference type="ARBA" id="ARBA00023027"/>
    </source>
</evidence>
<evidence type="ECO:0000313" key="14">
    <source>
        <dbReference type="Proteomes" id="UP000326924"/>
    </source>
</evidence>
<dbReference type="InParanoid" id="A0A5J5F6Z1"/>
<evidence type="ECO:0000256" key="7">
    <source>
        <dbReference type="PIRSR" id="PIRSR037938-1"/>
    </source>
</evidence>
<evidence type="ECO:0000256" key="3">
    <source>
        <dbReference type="ARBA" id="ARBA00022723"/>
    </source>
</evidence>
<feature type="binding site" evidence="9 10">
    <location>
        <position position="155"/>
    </location>
    <ligand>
        <name>Zn(2+)</name>
        <dbReference type="ChEBI" id="CHEBI:29105"/>
    </ligand>
</feature>
<feature type="binding site" evidence="8">
    <location>
        <begin position="55"/>
        <end position="57"/>
    </location>
    <ligand>
        <name>NAD(+)</name>
        <dbReference type="ChEBI" id="CHEBI:57540"/>
    </ligand>
</feature>
<feature type="binding site" evidence="8">
    <location>
        <position position="262"/>
    </location>
    <ligand>
        <name>NAD(+)</name>
        <dbReference type="ChEBI" id="CHEBI:57540"/>
    </ligand>
</feature>
<feature type="active site" description="Proton acceptor" evidence="7 10">
    <location>
        <position position="147"/>
    </location>
</feature>
<reference evidence="13 14" key="1">
    <citation type="submission" date="2019-09" db="EMBL/GenBank/DDBJ databases">
        <title>Draft genome of the ectomycorrhizal ascomycete Sphaerosporella brunnea.</title>
        <authorList>
            <consortium name="DOE Joint Genome Institute"/>
            <person name="Benucci G.M."/>
            <person name="Marozzi G."/>
            <person name="Antonielli L."/>
            <person name="Sanchez S."/>
            <person name="Marco P."/>
            <person name="Wang X."/>
            <person name="Falini L.B."/>
            <person name="Barry K."/>
            <person name="Haridas S."/>
            <person name="Lipzen A."/>
            <person name="Labutti K."/>
            <person name="Grigoriev I.V."/>
            <person name="Murat C."/>
            <person name="Martin F."/>
            <person name="Albertini E."/>
            <person name="Donnini D."/>
            <person name="Bonito G."/>
        </authorList>
    </citation>
    <scope>NUCLEOTIDE SEQUENCE [LARGE SCALE GENOMIC DNA]</scope>
    <source>
        <strain evidence="13 14">Sb_GMNB300</strain>
    </source>
</reference>
<feature type="region of interest" description="Disordered" evidence="11">
    <location>
        <begin position="333"/>
        <end position="367"/>
    </location>
</feature>
<dbReference type="InterPro" id="IPR050134">
    <property type="entry name" value="NAD-dep_sirtuin_deacylases"/>
</dbReference>
<protein>
    <recommendedName>
        <fullName evidence="6">NAD-dependent protein deacetylase</fullName>
        <ecNumber evidence="6">2.3.1.286</ecNumber>
    </recommendedName>
</protein>
<evidence type="ECO:0000256" key="11">
    <source>
        <dbReference type="SAM" id="MobiDB-lite"/>
    </source>
</evidence>
<dbReference type="PANTHER" id="PTHR11085:SF6">
    <property type="entry name" value="NAD-DEPENDENT PROTEIN DEACETYLASE SIRTUIN-2"/>
    <property type="match status" value="1"/>
</dbReference>
<dbReference type="GO" id="GO:0005634">
    <property type="term" value="C:nucleus"/>
    <property type="evidence" value="ECO:0007669"/>
    <property type="project" value="TreeGrafter"/>
</dbReference>
<evidence type="ECO:0000256" key="10">
    <source>
        <dbReference type="PROSITE-ProRule" id="PRU00236"/>
    </source>
</evidence>
<feature type="binding site" evidence="8">
    <location>
        <begin position="127"/>
        <end position="130"/>
    </location>
    <ligand>
        <name>NAD(+)</name>
        <dbReference type="ChEBI" id="CHEBI:57540"/>
    </ligand>
</feature>
<dbReference type="PIRSF" id="PIRSF037938">
    <property type="entry name" value="SIR2_euk"/>
    <property type="match status" value="1"/>
</dbReference>
<feature type="binding site" evidence="9 10">
    <location>
        <position position="181"/>
    </location>
    <ligand>
        <name>Zn(2+)</name>
        <dbReference type="ChEBI" id="CHEBI:29105"/>
    </ligand>
</feature>
<name>A0A5J5F6Z1_9PEZI</name>
<dbReference type="InterPro" id="IPR003000">
    <property type="entry name" value="Sirtuin"/>
</dbReference>
<feature type="binding site" evidence="10">
    <location>
        <position position="179"/>
    </location>
    <ligand>
        <name>Zn(2+)</name>
        <dbReference type="ChEBI" id="CHEBI:29105"/>
    </ligand>
</feature>
<comment type="cofactor">
    <cofactor evidence="9">
        <name>Zn(2+)</name>
        <dbReference type="ChEBI" id="CHEBI:29105"/>
    </cofactor>
    <text evidence="9">Binds 1 zinc ion per subunit.</text>
</comment>
<dbReference type="EC" id="2.3.1.286" evidence="6"/>
<keyword evidence="5 6" id="KW-0520">NAD</keyword>
<dbReference type="InterPro" id="IPR029035">
    <property type="entry name" value="DHS-like_NAD/FAD-binding_dom"/>
</dbReference>
<dbReference type="EMBL" id="VXIS01000025">
    <property type="protein sequence ID" value="KAA8912308.1"/>
    <property type="molecule type" value="Genomic_DNA"/>
</dbReference>
<comment type="caution">
    <text evidence="13">The sequence shown here is derived from an EMBL/GenBank/DDBJ whole genome shotgun (WGS) entry which is preliminary data.</text>
</comment>
<keyword evidence="4 6" id="KW-0862">Zinc</keyword>
<feature type="binding site" evidence="8">
    <location>
        <begin position="242"/>
        <end position="244"/>
    </location>
    <ligand>
        <name>NAD(+)</name>
        <dbReference type="ChEBI" id="CHEBI:57540"/>
    </ligand>
</feature>
<accession>A0A5J5F6Z1</accession>
<dbReference type="SUPFAM" id="SSF52467">
    <property type="entry name" value="DHS-like NAD/FAD-binding domain"/>
    <property type="match status" value="1"/>
</dbReference>
<keyword evidence="3 6" id="KW-0479">Metal-binding</keyword>
<feature type="binding site" evidence="9 10">
    <location>
        <position position="158"/>
    </location>
    <ligand>
        <name>Zn(2+)</name>
        <dbReference type="ChEBI" id="CHEBI:29105"/>
    </ligand>
</feature>
<gene>
    <name evidence="13" type="ORF">FN846DRAFT_323470</name>
</gene>
<dbReference type="Proteomes" id="UP000326924">
    <property type="component" value="Unassembled WGS sequence"/>
</dbReference>
<feature type="domain" description="Deacetylase sirtuin-type" evidence="12">
    <location>
        <begin position="17"/>
        <end position="276"/>
    </location>
</feature>
<dbReference type="Pfam" id="PF02146">
    <property type="entry name" value="SIR2"/>
    <property type="match status" value="1"/>
</dbReference>